<evidence type="ECO:0000256" key="11">
    <source>
        <dbReference type="RuleBase" id="RU003682"/>
    </source>
</evidence>
<sequence>MNVQTIDYRSATAGGQLVQSLRDTGFAVLSHHPLPDDLLQRLYRQWSAFFRSEDKHRYLMRPTRHSDNTVGFVPADVSETAVGHPLRDLKEFYHVFPEELLPPALAPDTLDYLDRAFALGVEMLDWLQANAPTAVLAALPDRLSSLLSKEVSLLRVLHYPPLVGPDTSVAVRAAAHEDINLLTLLPVAEQPGLQVRDRRGRWLDVNGNRGELIINAGDMLCEATDGYFPSTTHRVVNPSAAADNVSRYAIPYFMAPRLDTVLSDRYTAGSYLSERLQALNRQ</sequence>
<keyword evidence="13" id="KW-0223">Dioxygenase</keyword>
<dbReference type="GO" id="GO:0051213">
    <property type="term" value="F:dioxygenase activity"/>
    <property type="evidence" value="ECO:0007669"/>
    <property type="project" value="UniProtKB-KW"/>
</dbReference>
<comment type="pathway">
    <text evidence="2">Alkene biosynthesis; ethylene biosynthesis via 2-oxoglutarate.</text>
</comment>
<comment type="cofactor">
    <cofactor evidence="1">
        <name>Fe(2+)</name>
        <dbReference type="ChEBI" id="CHEBI:29033"/>
    </cofactor>
</comment>
<keyword evidence="11" id="KW-0560">Oxidoreductase</keyword>
<dbReference type="GO" id="GO:0046872">
    <property type="term" value="F:metal ion binding"/>
    <property type="evidence" value="ECO:0007669"/>
    <property type="project" value="UniProtKB-KW"/>
</dbReference>
<dbReference type="InterPro" id="IPR005123">
    <property type="entry name" value="Oxoglu/Fe-dep_dioxygenase_dom"/>
</dbReference>
<dbReference type="PROSITE" id="PS51471">
    <property type="entry name" value="FE2OG_OXY"/>
    <property type="match status" value="1"/>
</dbReference>
<dbReference type="InterPro" id="IPR027443">
    <property type="entry name" value="IPNS-like_sf"/>
</dbReference>
<keyword evidence="11" id="KW-0479">Metal-binding</keyword>
<dbReference type="PANTHER" id="PTHR47990">
    <property type="entry name" value="2-OXOGLUTARATE (2OG) AND FE(II)-DEPENDENT OXYGENASE SUPERFAMILY PROTEIN-RELATED"/>
    <property type="match status" value="1"/>
</dbReference>
<comment type="catalytic activity">
    <reaction evidence="10">
        <text>L-arginine + 2-oxoglutarate + O2 = guanidine + L-glutamate 5-semialdehyde + succinate + CO2</text>
        <dbReference type="Rhea" id="RHEA:31535"/>
        <dbReference type="ChEBI" id="CHEBI:15379"/>
        <dbReference type="ChEBI" id="CHEBI:16526"/>
        <dbReference type="ChEBI" id="CHEBI:16810"/>
        <dbReference type="ChEBI" id="CHEBI:30031"/>
        <dbReference type="ChEBI" id="CHEBI:30087"/>
        <dbReference type="ChEBI" id="CHEBI:32682"/>
        <dbReference type="ChEBI" id="CHEBI:58066"/>
        <dbReference type="EC" id="1.14.20.7"/>
    </reaction>
</comment>
<dbReference type="OrthoDB" id="21825at2"/>
<evidence type="ECO:0000256" key="7">
    <source>
        <dbReference type="ARBA" id="ARBA00031011"/>
    </source>
</evidence>
<dbReference type="Gene3D" id="2.60.120.330">
    <property type="entry name" value="B-lactam Antibiotic, Isopenicillin N Synthase, Chain"/>
    <property type="match status" value="1"/>
</dbReference>
<keyword evidence="11" id="KW-0408">Iron</keyword>
<dbReference type="GO" id="GO:0102276">
    <property type="term" value="F:2-oxoglutarate oxygenase/decarboxylase (ethylene-forming) activity"/>
    <property type="evidence" value="ECO:0007669"/>
    <property type="project" value="UniProtKB-EC"/>
</dbReference>
<feature type="domain" description="Fe2OG dioxygenase" evidence="12">
    <location>
        <begin position="149"/>
        <end position="256"/>
    </location>
</feature>
<evidence type="ECO:0000256" key="8">
    <source>
        <dbReference type="ARBA" id="ARBA00031282"/>
    </source>
</evidence>
<comment type="similarity">
    <text evidence="11">Belongs to the iron/ascorbate-dependent oxidoreductase family.</text>
</comment>
<evidence type="ECO:0000256" key="9">
    <source>
        <dbReference type="ARBA" id="ARBA00047725"/>
    </source>
</evidence>
<dbReference type="SUPFAM" id="SSF51197">
    <property type="entry name" value="Clavaminate synthase-like"/>
    <property type="match status" value="1"/>
</dbReference>
<dbReference type="Pfam" id="PF14226">
    <property type="entry name" value="DIOX_N"/>
    <property type="match status" value="1"/>
</dbReference>
<organism evidence="13 14">
    <name type="scientific">Chromatocurvus halotolerans</name>
    <dbReference type="NCBI Taxonomy" id="1132028"/>
    <lineage>
        <taxon>Bacteria</taxon>
        <taxon>Pseudomonadati</taxon>
        <taxon>Pseudomonadota</taxon>
        <taxon>Gammaproteobacteria</taxon>
        <taxon>Cellvibrionales</taxon>
        <taxon>Halieaceae</taxon>
        <taxon>Chromatocurvus</taxon>
    </lineage>
</organism>
<dbReference type="InterPro" id="IPR044861">
    <property type="entry name" value="IPNS-like_FE2OG_OXY"/>
</dbReference>
<dbReference type="Proteomes" id="UP000294980">
    <property type="component" value="Unassembled WGS sequence"/>
</dbReference>
<dbReference type="RefSeq" id="WP_117318071.1">
    <property type="nucleotide sequence ID" value="NZ_QQSW01000010.1"/>
</dbReference>
<evidence type="ECO:0000256" key="4">
    <source>
        <dbReference type="ARBA" id="ARBA00012531"/>
    </source>
</evidence>
<evidence type="ECO:0000256" key="1">
    <source>
        <dbReference type="ARBA" id="ARBA00001954"/>
    </source>
</evidence>
<dbReference type="EMBL" id="SLWX01000008">
    <property type="protein sequence ID" value="TCO75463.1"/>
    <property type="molecule type" value="Genomic_DNA"/>
</dbReference>
<evidence type="ECO:0000313" key="13">
    <source>
        <dbReference type="EMBL" id="TCO75463.1"/>
    </source>
</evidence>
<gene>
    <name evidence="13" type="ORF">EV688_10829</name>
</gene>
<dbReference type="EC" id="1.13.12.19" evidence="4"/>
<name>A0A4R2KP24_9GAMM</name>
<evidence type="ECO:0000256" key="3">
    <source>
        <dbReference type="ARBA" id="ARBA00012293"/>
    </source>
</evidence>
<evidence type="ECO:0000256" key="2">
    <source>
        <dbReference type="ARBA" id="ARBA00004767"/>
    </source>
</evidence>
<comment type="catalytic activity">
    <reaction evidence="9">
        <text>2-oxoglutarate + O2 + 2 H(+) = ethene + 3 CO2 + H2O</text>
        <dbReference type="Rhea" id="RHEA:31523"/>
        <dbReference type="ChEBI" id="CHEBI:15377"/>
        <dbReference type="ChEBI" id="CHEBI:15378"/>
        <dbReference type="ChEBI" id="CHEBI:15379"/>
        <dbReference type="ChEBI" id="CHEBI:16526"/>
        <dbReference type="ChEBI" id="CHEBI:16810"/>
        <dbReference type="ChEBI" id="CHEBI:18153"/>
        <dbReference type="EC" id="1.13.12.19"/>
    </reaction>
</comment>
<evidence type="ECO:0000313" key="14">
    <source>
        <dbReference type="Proteomes" id="UP000294980"/>
    </source>
</evidence>
<dbReference type="Pfam" id="PF03171">
    <property type="entry name" value="2OG-FeII_Oxy"/>
    <property type="match status" value="1"/>
</dbReference>
<evidence type="ECO:0000256" key="5">
    <source>
        <dbReference type="ARBA" id="ARBA00019045"/>
    </source>
</evidence>
<protein>
    <recommendedName>
        <fullName evidence="5">2-oxoglutarate-dependent ethylene/succinate-forming enzyme</fullName>
        <ecNumber evidence="4">1.13.12.19</ecNumber>
        <ecNumber evidence="3">1.14.20.7</ecNumber>
    </recommendedName>
    <alternativeName>
        <fullName evidence="7">2-oxoglutarate dioxygenase (ethylene-forming)</fullName>
    </alternativeName>
    <alternativeName>
        <fullName evidence="8">2-oxoglutarate/L-arginine monooxygenase/decarboxylase (succinate-forming)</fullName>
    </alternativeName>
</protein>
<accession>A0A4R2KP24</accession>
<dbReference type="InterPro" id="IPR026992">
    <property type="entry name" value="DIOX_N"/>
</dbReference>
<evidence type="ECO:0000256" key="10">
    <source>
        <dbReference type="ARBA" id="ARBA00049359"/>
    </source>
</evidence>
<proteinExistence type="inferred from homology"/>
<dbReference type="GO" id="GO:0009693">
    <property type="term" value="P:ethylene biosynthetic process"/>
    <property type="evidence" value="ECO:0007669"/>
    <property type="project" value="UniProtKB-KW"/>
</dbReference>
<keyword evidence="6" id="KW-0266">Ethylene biosynthesis</keyword>
<dbReference type="InterPro" id="IPR050231">
    <property type="entry name" value="Iron_ascorbate_oxido_reductase"/>
</dbReference>
<evidence type="ECO:0000256" key="6">
    <source>
        <dbReference type="ARBA" id="ARBA00022666"/>
    </source>
</evidence>
<evidence type="ECO:0000259" key="12">
    <source>
        <dbReference type="PROSITE" id="PS51471"/>
    </source>
</evidence>
<reference evidence="13 14" key="1">
    <citation type="submission" date="2019-03" db="EMBL/GenBank/DDBJ databases">
        <title>Genomic Encyclopedia of Type Strains, Phase IV (KMG-IV): sequencing the most valuable type-strain genomes for metagenomic binning, comparative biology and taxonomic classification.</title>
        <authorList>
            <person name="Goeker M."/>
        </authorList>
    </citation>
    <scope>NUCLEOTIDE SEQUENCE [LARGE SCALE GENOMIC DNA]</scope>
    <source>
        <strain evidence="13 14">DSM 23344</strain>
    </source>
</reference>
<dbReference type="EC" id="1.14.20.7" evidence="3"/>
<keyword evidence="14" id="KW-1185">Reference proteome</keyword>
<dbReference type="AlphaFoldDB" id="A0A4R2KP24"/>
<comment type="caution">
    <text evidence="13">The sequence shown here is derived from an EMBL/GenBank/DDBJ whole genome shotgun (WGS) entry which is preliminary data.</text>
</comment>